<comment type="similarity">
    <text evidence="1">Belongs to the LysR transcriptional regulatory family.</text>
</comment>
<name>W0V855_9BURK</name>
<dbReference type="CDD" id="cd05466">
    <property type="entry name" value="PBP2_LTTR_substrate"/>
    <property type="match status" value="1"/>
</dbReference>
<evidence type="ECO:0000256" key="4">
    <source>
        <dbReference type="ARBA" id="ARBA00023163"/>
    </source>
</evidence>
<dbReference type="PROSITE" id="PS50931">
    <property type="entry name" value="HTH_LYSR"/>
    <property type="match status" value="1"/>
</dbReference>
<dbReference type="eggNOG" id="COG0583">
    <property type="taxonomic scope" value="Bacteria"/>
</dbReference>
<dbReference type="PANTHER" id="PTHR30126">
    <property type="entry name" value="HTH-TYPE TRANSCRIPTIONAL REGULATOR"/>
    <property type="match status" value="1"/>
</dbReference>
<dbReference type="AlphaFoldDB" id="W0V855"/>
<dbReference type="FunFam" id="1.10.10.10:FF:000001">
    <property type="entry name" value="LysR family transcriptional regulator"/>
    <property type="match status" value="1"/>
</dbReference>
<dbReference type="GO" id="GO:0000976">
    <property type="term" value="F:transcription cis-regulatory region binding"/>
    <property type="evidence" value="ECO:0007669"/>
    <property type="project" value="TreeGrafter"/>
</dbReference>
<dbReference type="Gene3D" id="3.40.190.10">
    <property type="entry name" value="Periplasmic binding protein-like II"/>
    <property type="match status" value="2"/>
</dbReference>
<dbReference type="RefSeq" id="WP_038495942.1">
    <property type="nucleotide sequence ID" value="NZ_BCTH01000103.1"/>
</dbReference>
<evidence type="ECO:0000256" key="1">
    <source>
        <dbReference type="ARBA" id="ARBA00009437"/>
    </source>
</evidence>
<dbReference type="PATRIC" id="fig|1349767.4.peg.946"/>
<evidence type="ECO:0000313" key="6">
    <source>
        <dbReference type="EMBL" id="CDG84994.1"/>
    </source>
</evidence>
<dbReference type="SUPFAM" id="SSF53850">
    <property type="entry name" value="Periplasmic binding protein-like II"/>
    <property type="match status" value="1"/>
</dbReference>
<protein>
    <submittedName>
        <fullName evidence="6">Bacterial regulatory helix-turn-helix, lysR family protein</fullName>
    </submittedName>
</protein>
<keyword evidence="7" id="KW-1185">Reference proteome</keyword>
<dbReference type="EMBL" id="HG322949">
    <property type="protein sequence ID" value="CDG84994.1"/>
    <property type="molecule type" value="Genomic_DNA"/>
</dbReference>
<dbReference type="Pfam" id="PF03466">
    <property type="entry name" value="LysR_substrate"/>
    <property type="match status" value="1"/>
</dbReference>
<dbReference type="Gene3D" id="1.10.10.10">
    <property type="entry name" value="Winged helix-like DNA-binding domain superfamily/Winged helix DNA-binding domain"/>
    <property type="match status" value="1"/>
</dbReference>
<dbReference type="InterPro" id="IPR036390">
    <property type="entry name" value="WH_DNA-bd_sf"/>
</dbReference>
<dbReference type="Pfam" id="PF00126">
    <property type="entry name" value="HTH_1"/>
    <property type="match status" value="1"/>
</dbReference>
<dbReference type="SUPFAM" id="SSF46785">
    <property type="entry name" value="Winged helix' DNA-binding domain"/>
    <property type="match status" value="1"/>
</dbReference>
<evidence type="ECO:0000259" key="5">
    <source>
        <dbReference type="PROSITE" id="PS50931"/>
    </source>
</evidence>
<evidence type="ECO:0000256" key="3">
    <source>
        <dbReference type="ARBA" id="ARBA00023125"/>
    </source>
</evidence>
<proteinExistence type="inferred from homology"/>
<organism evidence="6 7">
    <name type="scientific">Janthinobacterium agaricidamnosum NBRC 102515 = DSM 9628</name>
    <dbReference type="NCBI Taxonomy" id="1349767"/>
    <lineage>
        <taxon>Bacteria</taxon>
        <taxon>Pseudomonadati</taxon>
        <taxon>Pseudomonadota</taxon>
        <taxon>Betaproteobacteria</taxon>
        <taxon>Burkholderiales</taxon>
        <taxon>Oxalobacteraceae</taxon>
        <taxon>Janthinobacterium</taxon>
    </lineage>
</organism>
<evidence type="ECO:0000256" key="2">
    <source>
        <dbReference type="ARBA" id="ARBA00023015"/>
    </source>
</evidence>
<dbReference type="GO" id="GO:0003700">
    <property type="term" value="F:DNA-binding transcription factor activity"/>
    <property type="evidence" value="ECO:0007669"/>
    <property type="project" value="InterPro"/>
</dbReference>
<keyword evidence="3" id="KW-0238">DNA-binding</keyword>
<dbReference type="PANTHER" id="PTHR30126:SF77">
    <property type="entry name" value="TRANSCRIPTIONAL REGULATORY PROTEIN"/>
    <property type="match status" value="1"/>
</dbReference>
<keyword evidence="4" id="KW-0804">Transcription</keyword>
<dbReference type="OrthoDB" id="9803735at2"/>
<dbReference type="Proteomes" id="UP000027604">
    <property type="component" value="Chromosome I"/>
</dbReference>
<dbReference type="InterPro" id="IPR000847">
    <property type="entry name" value="LysR_HTH_N"/>
</dbReference>
<feature type="domain" description="HTH lysR-type" evidence="5">
    <location>
        <begin position="1"/>
        <end position="58"/>
    </location>
</feature>
<accession>W0V855</accession>
<sequence length="306" mass="33682">MNTRFLEAFVWAARLGSFRTAAEKLHITQAAISNRIASLEQDFGTRLFDRDTREIRLTFAGRKLLVHAERMLELCRDMYAASAAPSNVVGEVRIGAIETVVHTWLIPFLQRVQERYPGIEIQLTSESTRRLHEQLQQGELDIALQTDMLAGEHIRNTSSGAIAMGWVGCAAGWPDPDTVFSVAQLAERPIVTMNRGSQPDTALKALCQTEGVIPQRIHNVSSISAIVRLVKAGFGIAVLPLAPLRDEIDQGNIALIRCASQLRPQRIVISYSKDLTSDAIELVALLACEEAERFAQGLAGVYCPPP</sequence>
<dbReference type="InterPro" id="IPR005119">
    <property type="entry name" value="LysR_subst-bd"/>
</dbReference>
<dbReference type="HOGENOM" id="CLU_039613_6_1_4"/>
<keyword evidence="2" id="KW-0805">Transcription regulation</keyword>
<dbReference type="PRINTS" id="PR00039">
    <property type="entry name" value="HTHLYSR"/>
</dbReference>
<gene>
    <name evidence="6" type="ORF">GJA_4387</name>
</gene>
<evidence type="ECO:0000313" key="7">
    <source>
        <dbReference type="Proteomes" id="UP000027604"/>
    </source>
</evidence>
<dbReference type="STRING" id="1349767.GJA_4387"/>
<dbReference type="KEGG" id="jag:GJA_4387"/>
<dbReference type="InterPro" id="IPR036388">
    <property type="entry name" value="WH-like_DNA-bd_sf"/>
</dbReference>
<reference evidence="6 7" key="1">
    <citation type="journal article" date="2015" name="Genome Announc.">
        <title>Genome Sequence of Mushroom Soft-Rot Pathogen Janthinobacterium agaricidamnosum.</title>
        <authorList>
            <person name="Graupner K."/>
            <person name="Lackner G."/>
            <person name="Hertweck C."/>
        </authorList>
    </citation>
    <scope>NUCLEOTIDE SEQUENCE [LARGE SCALE GENOMIC DNA]</scope>
    <source>
        <strain evidence="7">NBRC 102515 / DSM 9628</strain>
    </source>
</reference>